<name>A0A285CI68_9BACI</name>
<dbReference type="GO" id="GO:0016811">
    <property type="term" value="F:hydrolase activity, acting on carbon-nitrogen (but not peptide) bonds, in linear amides"/>
    <property type="evidence" value="ECO:0007669"/>
    <property type="project" value="InterPro"/>
</dbReference>
<dbReference type="InterPro" id="IPR004304">
    <property type="entry name" value="FmdA_AmdA"/>
</dbReference>
<dbReference type="Pfam" id="PF03069">
    <property type="entry name" value="FmdA_AmdA"/>
    <property type="match status" value="2"/>
</dbReference>
<dbReference type="Proteomes" id="UP000219546">
    <property type="component" value="Unassembled WGS sequence"/>
</dbReference>
<dbReference type="OrthoDB" id="9811740at2"/>
<keyword evidence="2" id="KW-1185">Reference proteome</keyword>
<protein>
    <submittedName>
        <fullName evidence="1">Acetamidase/formamidase</fullName>
    </submittedName>
</protein>
<evidence type="ECO:0000313" key="2">
    <source>
        <dbReference type="Proteomes" id="UP000219546"/>
    </source>
</evidence>
<organism evidence="1 2">
    <name type="scientific">Bacillus oleivorans</name>
    <dbReference type="NCBI Taxonomy" id="1448271"/>
    <lineage>
        <taxon>Bacteria</taxon>
        <taxon>Bacillati</taxon>
        <taxon>Bacillota</taxon>
        <taxon>Bacilli</taxon>
        <taxon>Bacillales</taxon>
        <taxon>Bacillaceae</taxon>
        <taxon>Bacillus</taxon>
    </lineage>
</organism>
<proteinExistence type="predicted"/>
<dbReference type="PANTHER" id="PTHR31891:SF1">
    <property type="entry name" value="FORMAMIDASE C869.04-RELATED"/>
    <property type="match status" value="1"/>
</dbReference>
<dbReference type="AlphaFoldDB" id="A0A285CI68"/>
<dbReference type="RefSeq" id="WP_097157015.1">
    <property type="nucleotide sequence ID" value="NZ_JBEPMQ010000003.1"/>
</dbReference>
<gene>
    <name evidence="1" type="ORF">SAMN05877753_101516</name>
</gene>
<reference evidence="1 2" key="1">
    <citation type="submission" date="2017-08" db="EMBL/GenBank/DDBJ databases">
        <authorList>
            <person name="de Groot N.N."/>
        </authorList>
    </citation>
    <scope>NUCLEOTIDE SEQUENCE [LARGE SCALE GENOMIC DNA]</scope>
    <source>
        <strain evidence="1 2">JC228</strain>
    </source>
</reference>
<sequence length="312" mass="34003">MIHQLLSLHNDNLHGSFSREYQPILTVDSGDSIQLKTTDIQWGYSSSKPEERVFYSSREKEERPGHPLIGPIFVRGAKPGAVLEVKINDLVPGWYGQNWAGGVQSWQNEKLGLVKEKRVQLDWELDSVKMTGNCKIGDRAFTVTLSPFMGVMGVAPKEPGVHPTAPPRYCGGNIDCKELVKGSSLFLPVSAEGALFSIGDGHALQGDGEVSGTAIECPMDFVDITLIVHEDMQLTMPRAKTPSGWITFGFSEDLNEATAVALDQMVQLMQSFYSIDKTEATALASVAVDLRITQIVNGVKGVHAVLPHGAIR</sequence>
<dbReference type="Gene3D" id="2.60.120.580">
    <property type="entry name" value="Acetamidase/Formamidase-like domains"/>
    <property type="match status" value="1"/>
</dbReference>
<dbReference type="PANTHER" id="PTHR31891">
    <property type="entry name" value="FORMAMIDASE C869.04-RELATED"/>
    <property type="match status" value="1"/>
</dbReference>
<dbReference type="EMBL" id="OAOP01000001">
    <property type="protein sequence ID" value="SNX67199.1"/>
    <property type="molecule type" value="Genomic_DNA"/>
</dbReference>
<evidence type="ECO:0000313" key="1">
    <source>
        <dbReference type="EMBL" id="SNX67199.1"/>
    </source>
</evidence>
<dbReference type="SUPFAM" id="SSF141130">
    <property type="entry name" value="Acetamidase/Formamidase-like"/>
    <property type="match status" value="1"/>
</dbReference>
<accession>A0A285CI68</accession>
<dbReference type="Gene3D" id="3.10.28.20">
    <property type="entry name" value="Acetamidase/Formamidase-like domains"/>
    <property type="match status" value="1"/>
</dbReference>